<comment type="caution">
    <text evidence="1">The sequence shown here is derived from an EMBL/GenBank/DDBJ whole genome shotgun (WGS) entry which is preliminary data.</text>
</comment>
<name>A0ABR1XFH5_9PEZI</name>
<gene>
    <name evidence="1" type="ORF">IWX90DRAFT_89023</name>
</gene>
<evidence type="ECO:0000313" key="2">
    <source>
        <dbReference type="Proteomes" id="UP001456524"/>
    </source>
</evidence>
<reference evidence="1 2" key="1">
    <citation type="journal article" date="2022" name="G3 (Bethesda)">
        <title>Enemy or ally: a genomic approach to elucidate the lifestyle of Phyllosticta citrichinaensis.</title>
        <authorList>
            <person name="Buijs V.A."/>
            <person name="Groenewald J.Z."/>
            <person name="Haridas S."/>
            <person name="LaButti K.M."/>
            <person name="Lipzen A."/>
            <person name="Martin F.M."/>
            <person name="Barry K."/>
            <person name="Grigoriev I.V."/>
            <person name="Crous P.W."/>
            <person name="Seidl M.F."/>
        </authorList>
    </citation>
    <scope>NUCLEOTIDE SEQUENCE [LARGE SCALE GENOMIC DNA]</scope>
    <source>
        <strain evidence="1 2">CBS 129764</strain>
    </source>
</reference>
<accession>A0ABR1XFH5</accession>
<evidence type="ECO:0000313" key="1">
    <source>
        <dbReference type="EMBL" id="KAK8152117.1"/>
    </source>
</evidence>
<protein>
    <submittedName>
        <fullName evidence="1">Uncharacterized protein</fullName>
    </submittedName>
</protein>
<keyword evidence="2" id="KW-1185">Reference proteome</keyword>
<proteinExistence type="predicted"/>
<sequence>MAPPSCSKGVAASLDDNNWWLFALAGTILNPWVSAPFAVPVVSIAPRYAVGTGYHDGGGGSDVGPWRAAHSVVDAKPILPPRKFFMVLKSDDWSRVGCNPFCSTHSYLHLLHLLKKHGVVPAHQLAHRLVLPTGLGHLSFIVAAIRSLPLPRNCALVSRVYTSSS</sequence>
<dbReference type="Proteomes" id="UP001456524">
    <property type="component" value="Unassembled WGS sequence"/>
</dbReference>
<dbReference type="EMBL" id="JBBWUH010000015">
    <property type="protein sequence ID" value="KAK8152117.1"/>
    <property type="molecule type" value="Genomic_DNA"/>
</dbReference>
<organism evidence="1 2">
    <name type="scientific">Phyllosticta citrichinensis</name>
    <dbReference type="NCBI Taxonomy" id="1130410"/>
    <lineage>
        <taxon>Eukaryota</taxon>
        <taxon>Fungi</taxon>
        <taxon>Dikarya</taxon>
        <taxon>Ascomycota</taxon>
        <taxon>Pezizomycotina</taxon>
        <taxon>Dothideomycetes</taxon>
        <taxon>Dothideomycetes incertae sedis</taxon>
        <taxon>Botryosphaeriales</taxon>
        <taxon>Phyllostictaceae</taxon>
        <taxon>Phyllosticta</taxon>
    </lineage>
</organism>